<accession>A0AAE3UI89</accession>
<dbReference type="AlphaFoldDB" id="A0AAE3UI89"/>
<comment type="caution">
    <text evidence="2">The sequence shown here is derived from an EMBL/GenBank/DDBJ whole genome shotgun (WGS) entry which is preliminary data.</text>
</comment>
<evidence type="ECO:0000313" key="2">
    <source>
        <dbReference type="EMBL" id="MDJ1506280.1"/>
    </source>
</evidence>
<organism evidence="2 3">
    <name type="scientific">Xanthocytophaga agilis</name>
    <dbReference type="NCBI Taxonomy" id="3048010"/>
    <lineage>
        <taxon>Bacteria</taxon>
        <taxon>Pseudomonadati</taxon>
        <taxon>Bacteroidota</taxon>
        <taxon>Cytophagia</taxon>
        <taxon>Cytophagales</taxon>
        <taxon>Rhodocytophagaceae</taxon>
        <taxon>Xanthocytophaga</taxon>
    </lineage>
</organism>
<gene>
    <name evidence="2" type="ORF">QNI22_36820</name>
</gene>
<dbReference type="Proteomes" id="UP001232063">
    <property type="component" value="Unassembled WGS sequence"/>
</dbReference>
<feature type="transmembrane region" description="Helical" evidence="1">
    <location>
        <begin position="58"/>
        <end position="75"/>
    </location>
</feature>
<dbReference type="EMBL" id="JASJOU010000021">
    <property type="protein sequence ID" value="MDJ1506280.1"/>
    <property type="molecule type" value="Genomic_DNA"/>
</dbReference>
<reference evidence="2" key="1">
    <citation type="submission" date="2023-05" db="EMBL/GenBank/DDBJ databases">
        <authorList>
            <person name="Zhang X."/>
        </authorList>
    </citation>
    <scope>NUCLEOTIDE SEQUENCE</scope>
    <source>
        <strain evidence="2">BD1B2-1</strain>
    </source>
</reference>
<dbReference type="RefSeq" id="WP_314519127.1">
    <property type="nucleotide sequence ID" value="NZ_JASJOU010000021.1"/>
</dbReference>
<keyword evidence="1" id="KW-1133">Transmembrane helix</keyword>
<protein>
    <submittedName>
        <fullName evidence="2">Uncharacterized protein</fullName>
    </submittedName>
</protein>
<keyword evidence="1" id="KW-0812">Transmembrane</keyword>
<keyword evidence="1" id="KW-0472">Membrane</keyword>
<feature type="transmembrane region" description="Helical" evidence="1">
    <location>
        <begin position="33"/>
        <end position="52"/>
    </location>
</feature>
<evidence type="ECO:0000256" key="1">
    <source>
        <dbReference type="SAM" id="Phobius"/>
    </source>
</evidence>
<proteinExistence type="predicted"/>
<name>A0AAE3UI89_9BACT</name>
<evidence type="ECO:0000313" key="3">
    <source>
        <dbReference type="Proteomes" id="UP001232063"/>
    </source>
</evidence>
<sequence length="155" mass="18175">MTELDGRIVTQKYLRPMTEEEIEILKDMTRVSLLEISISIFFFILFICLGFWERSIMWHLGALFILVLGITYYVSSENPDDPIKQGMKKCQKIVIKARIENKEGTPSGDDPMYFLTILNYRFDVSFEDWKAFAVSDVVEIHFAPKSKYLFELLRV</sequence>
<keyword evidence="3" id="KW-1185">Reference proteome</keyword>